<dbReference type="Proteomes" id="UP000075714">
    <property type="component" value="Unassembled WGS sequence"/>
</dbReference>
<proteinExistence type="predicted"/>
<dbReference type="Pfam" id="PF02260">
    <property type="entry name" value="FATC"/>
    <property type="match status" value="1"/>
</dbReference>
<evidence type="ECO:0000313" key="4">
    <source>
        <dbReference type="Proteomes" id="UP000075714"/>
    </source>
</evidence>
<dbReference type="EMBL" id="LSYV01000127">
    <property type="protein sequence ID" value="KXZ42647.1"/>
    <property type="molecule type" value="Genomic_DNA"/>
</dbReference>
<feature type="compositionally biased region" description="Low complexity" evidence="1">
    <location>
        <begin position="37"/>
        <end position="49"/>
    </location>
</feature>
<sequence>MRDLGNPGRVFLREPVADWQHEAVVLRGLQVAARQPAARGGSGGASAEAAEPEGDDGAALAEALARSRVSTALSKLARRHPSLVLLEELAPRHGAAAHFPALADAVRGTAPGHPTARAALLAAGGGGRRLSPSEQARCLLDLATDPNLLGRMYVGWRPYL</sequence>
<accession>A0A150FYJ0</accession>
<gene>
    <name evidence="3" type="ORF">GPECTOR_127g525</name>
</gene>
<reference evidence="4" key="1">
    <citation type="journal article" date="2016" name="Nat. Commun.">
        <title>The Gonium pectorale genome demonstrates co-option of cell cycle regulation during the evolution of multicellularity.</title>
        <authorList>
            <person name="Hanschen E.R."/>
            <person name="Marriage T.N."/>
            <person name="Ferris P.J."/>
            <person name="Hamaji T."/>
            <person name="Toyoda A."/>
            <person name="Fujiyama A."/>
            <person name="Neme R."/>
            <person name="Noguchi H."/>
            <person name="Minakuchi Y."/>
            <person name="Suzuki M."/>
            <person name="Kawai-Toyooka H."/>
            <person name="Smith D.R."/>
            <person name="Sparks H."/>
            <person name="Anderson J."/>
            <person name="Bakaric R."/>
            <person name="Luria V."/>
            <person name="Karger A."/>
            <person name="Kirschner M.W."/>
            <person name="Durand P.M."/>
            <person name="Michod R.E."/>
            <person name="Nozaki H."/>
            <person name="Olson B.J."/>
        </authorList>
    </citation>
    <scope>NUCLEOTIDE SEQUENCE [LARGE SCALE GENOMIC DNA]</scope>
    <source>
        <strain evidence="4">NIES-2863</strain>
    </source>
</reference>
<evidence type="ECO:0000313" key="3">
    <source>
        <dbReference type="EMBL" id="KXZ42647.1"/>
    </source>
</evidence>
<name>A0A150FYJ0_GONPE</name>
<feature type="region of interest" description="Disordered" evidence="1">
    <location>
        <begin position="37"/>
        <end position="56"/>
    </location>
</feature>
<keyword evidence="4" id="KW-1185">Reference proteome</keyword>
<organism evidence="3 4">
    <name type="scientific">Gonium pectorale</name>
    <name type="common">Green alga</name>
    <dbReference type="NCBI Taxonomy" id="33097"/>
    <lineage>
        <taxon>Eukaryota</taxon>
        <taxon>Viridiplantae</taxon>
        <taxon>Chlorophyta</taxon>
        <taxon>core chlorophytes</taxon>
        <taxon>Chlorophyceae</taxon>
        <taxon>CS clade</taxon>
        <taxon>Chlamydomonadales</taxon>
        <taxon>Volvocaceae</taxon>
        <taxon>Gonium</taxon>
    </lineage>
</organism>
<dbReference type="PROSITE" id="PS51190">
    <property type="entry name" value="FATC"/>
    <property type="match status" value="1"/>
</dbReference>
<dbReference type="OrthoDB" id="431717at2759"/>
<dbReference type="STRING" id="33097.A0A150FYJ0"/>
<dbReference type="GO" id="GO:0004674">
    <property type="term" value="F:protein serine/threonine kinase activity"/>
    <property type="evidence" value="ECO:0007669"/>
    <property type="project" value="TreeGrafter"/>
</dbReference>
<dbReference type="InterPro" id="IPR050517">
    <property type="entry name" value="DDR_Repair_Kinase"/>
</dbReference>
<evidence type="ECO:0000256" key="1">
    <source>
        <dbReference type="SAM" id="MobiDB-lite"/>
    </source>
</evidence>
<dbReference type="AlphaFoldDB" id="A0A150FYJ0"/>
<evidence type="ECO:0000259" key="2">
    <source>
        <dbReference type="PROSITE" id="PS51190"/>
    </source>
</evidence>
<comment type="caution">
    <text evidence="3">The sequence shown here is derived from an EMBL/GenBank/DDBJ whole genome shotgun (WGS) entry which is preliminary data.</text>
</comment>
<dbReference type="PANTHER" id="PTHR11139:SF124">
    <property type="entry name" value="NON-SPECIFIC SERINE_THREONINE PROTEIN KINASE"/>
    <property type="match status" value="1"/>
</dbReference>
<dbReference type="InterPro" id="IPR003152">
    <property type="entry name" value="FATC_dom"/>
</dbReference>
<dbReference type="SMART" id="SM01343">
    <property type="entry name" value="FATC"/>
    <property type="match status" value="1"/>
</dbReference>
<feature type="domain" description="FATC" evidence="2">
    <location>
        <begin position="128"/>
        <end position="160"/>
    </location>
</feature>
<protein>
    <recommendedName>
        <fullName evidence="2">FATC domain-containing protein</fullName>
    </recommendedName>
</protein>
<dbReference type="PANTHER" id="PTHR11139">
    <property type="entry name" value="ATAXIA TELANGIECTASIA MUTATED ATM -RELATED"/>
    <property type="match status" value="1"/>
</dbReference>
<dbReference type="GO" id="GO:0005634">
    <property type="term" value="C:nucleus"/>
    <property type="evidence" value="ECO:0007669"/>
    <property type="project" value="TreeGrafter"/>
</dbReference>